<keyword evidence="4" id="KW-0479">Metal-binding</keyword>
<dbReference type="PROSITE" id="PS50966">
    <property type="entry name" value="ZF_SWIM"/>
    <property type="match status" value="1"/>
</dbReference>
<organism evidence="8 9">
    <name type="scientific">Phytophthora ramorum</name>
    <name type="common">Sudden oak death agent</name>
    <dbReference type="NCBI Taxonomy" id="164328"/>
    <lineage>
        <taxon>Eukaryota</taxon>
        <taxon>Sar</taxon>
        <taxon>Stramenopiles</taxon>
        <taxon>Oomycota</taxon>
        <taxon>Peronosporomycetes</taxon>
        <taxon>Peronosporales</taxon>
        <taxon>Peronosporaceae</taxon>
        <taxon>Phytophthora</taxon>
    </lineage>
</organism>
<dbReference type="Proteomes" id="UP000005238">
    <property type="component" value="Unassembled WGS sequence"/>
</dbReference>
<name>H3H6J2_PHYRM</name>
<dbReference type="SUPFAM" id="SSF54001">
    <property type="entry name" value="Cysteine proteinases"/>
    <property type="match status" value="1"/>
</dbReference>
<dbReference type="GO" id="GO:0008270">
    <property type="term" value="F:zinc ion binding"/>
    <property type="evidence" value="ECO:0007669"/>
    <property type="project" value="UniProtKB-KW"/>
</dbReference>
<reference evidence="9" key="1">
    <citation type="journal article" date="2006" name="Science">
        <title>Phytophthora genome sequences uncover evolutionary origins and mechanisms of pathogenesis.</title>
        <authorList>
            <person name="Tyler B.M."/>
            <person name="Tripathy S."/>
            <person name="Zhang X."/>
            <person name="Dehal P."/>
            <person name="Jiang R.H."/>
            <person name="Aerts A."/>
            <person name="Arredondo F.D."/>
            <person name="Baxter L."/>
            <person name="Bensasson D."/>
            <person name="Beynon J.L."/>
            <person name="Chapman J."/>
            <person name="Damasceno C.M."/>
            <person name="Dorrance A.E."/>
            <person name="Dou D."/>
            <person name="Dickerman A.W."/>
            <person name="Dubchak I.L."/>
            <person name="Garbelotto M."/>
            <person name="Gijzen M."/>
            <person name="Gordon S.G."/>
            <person name="Govers F."/>
            <person name="Grunwald N.J."/>
            <person name="Huang W."/>
            <person name="Ivors K.L."/>
            <person name="Jones R.W."/>
            <person name="Kamoun S."/>
            <person name="Krampis K."/>
            <person name="Lamour K.H."/>
            <person name="Lee M.K."/>
            <person name="McDonald W.H."/>
            <person name="Medina M."/>
            <person name="Meijer H.J."/>
            <person name="Nordberg E.K."/>
            <person name="Maclean D.J."/>
            <person name="Ospina-Giraldo M.D."/>
            <person name="Morris P.F."/>
            <person name="Phuntumart V."/>
            <person name="Putnam N.H."/>
            <person name="Rash S."/>
            <person name="Rose J.K."/>
            <person name="Sakihama Y."/>
            <person name="Salamov A.A."/>
            <person name="Savidor A."/>
            <person name="Scheuring C.F."/>
            <person name="Smith B.M."/>
            <person name="Sobral B.W."/>
            <person name="Terry A."/>
            <person name="Torto-Alalibo T.A."/>
            <person name="Win J."/>
            <person name="Xu Z."/>
            <person name="Zhang H."/>
            <person name="Grigoriev I.V."/>
            <person name="Rokhsar D.S."/>
            <person name="Boore J.L."/>
        </authorList>
    </citation>
    <scope>NUCLEOTIDE SEQUENCE [LARGE SCALE GENOMIC DNA]</scope>
    <source>
        <strain evidence="9">Pr102</strain>
    </source>
</reference>
<dbReference type="PANTHER" id="PTHR31569">
    <property type="entry name" value="SWIM-TYPE DOMAIN-CONTAINING PROTEIN"/>
    <property type="match status" value="1"/>
</dbReference>
<keyword evidence="4" id="KW-0863">Zinc-finger</keyword>
<dbReference type="OMA" id="XTHAGDE"/>
<dbReference type="AlphaFoldDB" id="H3H6J2"/>
<dbReference type="STRING" id="164328.H3H6J2"/>
<comment type="similarity">
    <text evidence="1">Belongs to the peptidase C48 family.</text>
</comment>
<reference evidence="8" key="2">
    <citation type="submission" date="2015-06" db="UniProtKB">
        <authorList>
            <consortium name="EnsemblProtists"/>
        </authorList>
    </citation>
    <scope>IDENTIFICATION</scope>
    <source>
        <strain evidence="8">Pr102</strain>
    </source>
</reference>
<dbReference type="InterPro" id="IPR007527">
    <property type="entry name" value="Znf_SWIM"/>
</dbReference>
<dbReference type="VEuPathDB" id="FungiDB:KRP23_9417"/>
<evidence type="ECO:0000259" key="6">
    <source>
        <dbReference type="PROSITE" id="PS50600"/>
    </source>
</evidence>
<dbReference type="VEuPathDB" id="FungiDB:KRP23_5637"/>
<evidence type="ECO:0000256" key="3">
    <source>
        <dbReference type="ARBA" id="ARBA00022801"/>
    </source>
</evidence>
<protein>
    <recommendedName>
        <fullName evidence="10">SWIM-type domain-containing protein</fullName>
    </recommendedName>
</protein>
<feature type="domain" description="SWIM-type" evidence="7">
    <location>
        <begin position="215"/>
        <end position="247"/>
    </location>
</feature>
<evidence type="ECO:0008006" key="10">
    <source>
        <dbReference type="Google" id="ProtNLM"/>
    </source>
</evidence>
<feature type="compositionally biased region" description="Acidic residues" evidence="5">
    <location>
        <begin position="378"/>
        <end position="391"/>
    </location>
</feature>
<dbReference type="VEuPathDB" id="FungiDB:KRP23_9201"/>
<evidence type="ECO:0000256" key="1">
    <source>
        <dbReference type="ARBA" id="ARBA00005234"/>
    </source>
</evidence>
<dbReference type="eggNOG" id="ENOG502SI7P">
    <property type="taxonomic scope" value="Eukaryota"/>
</dbReference>
<keyword evidence="9" id="KW-1185">Reference proteome</keyword>
<evidence type="ECO:0000313" key="9">
    <source>
        <dbReference type="Proteomes" id="UP000005238"/>
    </source>
</evidence>
<feature type="domain" description="Ubiquitin-like protease family profile" evidence="6">
    <location>
        <begin position="489"/>
        <end position="647"/>
    </location>
</feature>
<dbReference type="InterPro" id="IPR052579">
    <property type="entry name" value="Zinc_finger_SWIM"/>
</dbReference>
<dbReference type="Gene3D" id="3.40.395.10">
    <property type="entry name" value="Adenoviral Proteinase, Chain A"/>
    <property type="match status" value="1"/>
</dbReference>
<evidence type="ECO:0000256" key="5">
    <source>
        <dbReference type="SAM" id="MobiDB-lite"/>
    </source>
</evidence>
<dbReference type="EMBL" id="DS566597">
    <property type="status" value="NOT_ANNOTATED_CDS"/>
    <property type="molecule type" value="Genomic_DNA"/>
</dbReference>
<dbReference type="InterPro" id="IPR038765">
    <property type="entry name" value="Papain-like_cys_pep_sf"/>
</dbReference>
<evidence type="ECO:0000259" key="7">
    <source>
        <dbReference type="PROSITE" id="PS50966"/>
    </source>
</evidence>
<proteinExistence type="inferred from homology"/>
<dbReference type="InterPro" id="IPR048324">
    <property type="entry name" value="ZSWIM1-3_RNaseH-like"/>
</dbReference>
<dbReference type="PROSITE" id="PS50600">
    <property type="entry name" value="ULP_PROTEASE"/>
    <property type="match status" value="1"/>
</dbReference>
<dbReference type="Pfam" id="PF02902">
    <property type="entry name" value="Peptidase_C48"/>
    <property type="match status" value="1"/>
</dbReference>
<evidence type="ECO:0000256" key="2">
    <source>
        <dbReference type="ARBA" id="ARBA00022670"/>
    </source>
</evidence>
<dbReference type="GO" id="GO:0008234">
    <property type="term" value="F:cysteine-type peptidase activity"/>
    <property type="evidence" value="ECO:0007669"/>
    <property type="project" value="InterPro"/>
</dbReference>
<feature type="region of interest" description="Disordered" evidence="5">
    <location>
        <begin position="373"/>
        <end position="404"/>
    </location>
</feature>
<dbReference type="VEuPathDB" id="FungiDB:KRP22_3640"/>
<keyword evidence="4" id="KW-0862">Zinc</keyword>
<dbReference type="HOGENOM" id="CLU_005927_0_0_1"/>
<evidence type="ECO:0000313" key="8">
    <source>
        <dbReference type="EnsemblProtists" id="Phyra86300"/>
    </source>
</evidence>
<evidence type="ECO:0000256" key="4">
    <source>
        <dbReference type="PROSITE-ProRule" id="PRU00325"/>
    </source>
</evidence>
<keyword evidence="3" id="KW-0378">Hydrolase</keyword>
<feature type="region of interest" description="Disordered" evidence="5">
    <location>
        <begin position="688"/>
        <end position="715"/>
    </location>
</feature>
<dbReference type="InParanoid" id="H3H6J2"/>
<sequence>MTMNEFGEGAVVQQSLLEANGDWHMERAVAHFKRLHPTRIDRLRVIVVDKDLNEIKVLESNFPRARVLICHFHVIKYLKEKRAKPEFCKISADDASQVDAAVHAMVYSDSAAKYKISHDSFHGICDRVGLQDFFAYFEKNWDASQERWVLYHRAKLPHFRNHTNNWLENFFGKLKDAVDGSSSMAGALASAGRYKFAVSGGEEGQVVVQGPRKTHRLRVDTWECDCEFGMTMMLPCRHAIAYRKKEKIPGPLIPWMRIDSRWTNTTSDLKRVKQFSYETFSTDSKLAREIEKRTHAQRYREAVRATHLICSELADIDDEDEFEDIMEFVLNQWRNVRQRKMSGVSRAVITRGSKTRAGGTQRATDEDVKLEFGLNSSDSDDLPDDKDDYEENERLQGAQDHRVAAGRSAAQTQEIHGSWREGRQEVIETFVRIQNLRKDVQLGLDMHKWLTVQGIPALPAEYHDIGNKVAAEILESYPHKLIEGLPNTADFAFSLLYRATPPTWLTDAAIRALCLRLAADFPSCRFAGFQAAVPAKNRTRSSSGRSVDRTIRDRVIQQVEESGVEAVLLPLNFQNAHWCCVVVSVDARRIFYYDPLNQAPYLKSAMAIATQLKIAGLQEYDIIAQNNPIQFDAFSCGVYVCWMFIRHVAKGPPLDMSLAVLPRRRFELFYYLLSGRLLPKEDVVHHDAEEEKTHAPLAGGNDHDDENLPPTQVAK</sequence>
<keyword evidence="2" id="KW-0645">Protease</keyword>
<dbReference type="InterPro" id="IPR003653">
    <property type="entry name" value="Peptidase_C48_C"/>
</dbReference>
<dbReference type="EnsemblProtists" id="Phyra86300">
    <property type="protein sequence ID" value="Phyra86300"/>
    <property type="gene ID" value="Phyra86300"/>
</dbReference>
<dbReference type="GO" id="GO:0006508">
    <property type="term" value="P:proteolysis"/>
    <property type="evidence" value="ECO:0007669"/>
    <property type="project" value="UniProtKB-KW"/>
</dbReference>
<dbReference type="Pfam" id="PF21056">
    <property type="entry name" value="ZSWIM1-3_RNaseH-like"/>
    <property type="match status" value="1"/>
</dbReference>
<accession>H3H6J2</accession>
<dbReference type="PANTHER" id="PTHR31569:SF4">
    <property type="entry name" value="SWIM-TYPE DOMAIN-CONTAINING PROTEIN"/>
    <property type="match status" value="1"/>
</dbReference>